<accession>A0A9N9P6V7</accession>
<evidence type="ECO:0000313" key="3">
    <source>
        <dbReference type="Proteomes" id="UP000789396"/>
    </source>
</evidence>
<comment type="caution">
    <text evidence="2">The sequence shown here is derived from an EMBL/GenBank/DDBJ whole genome shotgun (WGS) entry which is preliminary data.</text>
</comment>
<evidence type="ECO:0000313" key="2">
    <source>
        <dbReference type="EMBL" id="CAG8795491.1"/>
    </source>
</evidence>
<organism evidence="2 3">
    <name type="scientific">Racocetra fulgida</name>
    <dbReference type="NCBI Taxonomy" id="60492"/>
    <lineage>
        <taxon>Eukaryota</taxon>
        <taxon>Fungi</taxon>
        <taxon>Fungi incertae sedis</taxon>
        <taxon>Mucoromycota</taxon>
        <taxon>Glomeromycotina</taxon>
        <taxon>Glomeromycetes</taxon>
        <taxon>Diversisporales</taxon>
        <taxon>Gigasporaceae</taxon>
        <taxon>Racocetra</taxon>
    </lineage>
</organism>
<dbReference type="EMBL" id="CAJVPZ010065677">
    <property type="protein sequence ID" value="CAG8795491.1"/>
    <property type="molecule type" value="Genomic_DNA"/>
</dbReference>
<keyword evidence="3" id="KW-1185">Reference proteome</keyword>
<proteinExistence type="predicted"/>
<feature type="non-terminal residue" evidence="2">
    <location>
        <position position="1"/>
    </location>
</feature>
<protein>
    <submittedName>
        <fullName evidence="2">3079_t:CDS:1</fullName>
    </submittedName>
</protein>
<reference evidence="2" key="1">
    <citation type="submission" date="2021-06" db="EMBL/GenBank/DDBJ databases">
        <authorList>
            <person name="Kallberg Y."/>
            <person name="Tangrot J."/>
            <person name="Rosling A."/>
        </authorList>
    </citation>
    <scope>NUCLEOTIDE SEQUENCE</scope>
    <source>
        <strain evidence="2">IN212</strain>
    </source>
</reference>
<dbReference type="OrthoDB" id="2431270at2759"/>
<sequence length="154" mass="17929">MSLELSNNDEDSDNEDDLENDDNTYSQAPSSPPDLDQIEKQFKIAIYDSLNKYWYDFREVGLVATLLDLRTKRISAFTNREREKAETKLRNEFKNLQCINNISNDQPVQQTLSTVTEIMQNLFFESIFGVQGQEDILLDKVARYLKITSINNYN</sequence>
<dbReference type="AlphaFoldDB" id="A0A9N9P6V7"/>
<feature type="non-terminal residue" evidence="2">
    <location>
        <position position="154"/>
    </location>
</feature>
<gene>
    <name evidence="2" type="ORF">RFULGI_LOCUS17184</name>
</gene>
<evidence type="ECO:0000256" key="1">
    <source>
        <dbReference type="SAM" id="MobiDB-lite"/>
    </source>
</evidence>
<feature type="region of interest" description="Disordered" evidence="1">
    <location>
        <begin position="1"/>
        <end position="35"/>
    </location>
</feature>
<feature type="compositionally biased region" description="Acidic residues" evidence="1">
    <location>
        <begin position="7"/>
        <end position="22"/>
    </location>
</feature>
<dbReference type="Proteomes" id="UP000789396">
    <property type="component" value="Unassembled WGS sequence"/>
</dbReference>
<name>A0A9N9P6V7_9GLOM</name>